<dbReference type="PANTHER" id="PTHR42899">
    <property type="entry name" value="SPERMATOGENESIS-ASSOCIATED PROTEIN 20"/>
    <property type="match status" value="1"/>
</dbReference>
<gene>
    <name evidence="2" type="ORF">J0X15_18135</name>
</gene>
<evidence type="ECO:0000259" key="1">
    <source>
        <dbReference type="Pfam" id="PF03190"/>
    </source>
</evidence>
<evidence type="ECO:0000313" key="3">
    <source>
        <dbReference type="Proteomes" id="UP000664779"/>
    </source>
</evidence>
<organism evidence="2 3">
    <name type="scientific">Roseibium limicola</name>
    <dbReference type="NCBI Taxonomy" id="2816037"/>
    <lineage>
        <taxon>Bacteria</taxon>
        <taxon>Pseudomonadati</taxon>
        <taxon>Pseudomonadota</taxon>
        <taxon>Alphaproteobacteria</taxon>
        <taxon>Hyphomicrobiales</taxon>
        <taxon>Stappiaceae</taxon>
        <taxon>Roseibium</taxon>
    </lineage>
</organism>
<evidence type="ECO:0000313" key="2">
    <source>
        <dbReference type="EMBL" id="MBO0347153.1"/>
    </source>
</evidence>
<dbReference type="CDD" id="cd02955">
    <property type="entry name" value="SSP411"/>
    <property type="match status" value="1"/>
</dbReference>
<feature type="domain" description="Spermatogenesis-associated protein 20-like TRX" evidence="1">
    <location>
        <begin position="4"/>
        <end position="164"/>
    </location>
</feature>
<dbReference type="InterPro" id="IPR008928">
    <property type="entry name" value="6-hairpin_glycosidase_sf"/>
</dbReference>
<dbReference type="InterPro" id="IPR024705">
    <property type="entry name" value="Ssp411"/>
</dbReference>
<sequence>MTANRLAETTSPYLLQHKDNPVHWYPWGPEALQAAQEQNKPILLSVGYAACHWCHVMAHESFEDPDTAEVMNRLFINIKVDREERPDIDQIYMRALHALGEQGGWPLTMFLTAKGEPFWGGTYFPKTAQWGRPSFVQVLESVSNTYKSDRDRIETNRSGLMQAITPKPSEKAEMDVGLILAAGEKMLSLFDPQHGGIRGAPKFPQASVMDLIWRVALRSDNAAAHQAFLHTLKQISNGGIYDHLRGGIARYSVDHLWLAPHFEKMLYDNGQYLTQLAIAYRTTGDELFRRRIEETADWLIEEMQLEGGAFASSLDADSEGVEGRFYVWSAEEVTEVLGKEDGLTFSHAYDVHPSGNWEGVTILNRLKVGLLPTEEEDYLASLRAKLLERRGARIRPEQDDKVLADWNALAIIGLARAGASVSRESYIDAAVRAYDFIMQTMCRDDHLAHSWRAGEMVFPGFASDHAAMMEAALTLAEIRPAQASRYLKDAARLGQALKASYHREQGAYFMTAQNAEALIQRPFSIADEAVPNANAQAASAFSRLYAMTGDPAYRELADDIFITIAAEVPKNVFATASLLAAFDTRMHGKLIVIIRPNDTEPNPFSVVLDAHNDPANAVLIVSQSHDFPADHPAHGKTALDGKPTAYVCREGTCSAPVQSSEDLAALLSN</sequence>
<dbReference type="InterPro" id="IPR036249">
    <property type="entry name" value="Thioredoxin-like_sf"/>
</dbReference>
<dbReference type="EMBL" id="JAFLNF010000009">
    <property type="protein sequence ID" value="MBO0347153.1"/>
    <property type="molecule type" value="Genomic_DNA"/>
</dbReference>
<dbReference type="PANTHER" id="PTHR42899:SF1">
    <property type="entry name" value="SPERMATOGENESIS-ASSOCIATED PROTEIN 20"/>
    <property type="match status" value="1"/>
</dbReference>
<reference evidence="2" key="1">
    <citation type="submission" date="2021-03" db="EMBL/GenBank/DDBJ databases">
        <title>Roseibium sp. CAU 1637 isolated from Incheon.</title>
        <authorList>
            <person name="Kim W."/>
        </authorList>
    </citation>
    <scope>NUCLEOTIDE SEQUENCE</scope>
    <source>
        <strain evidence="2">CAU 1637</strain>
    </source>
</reference>
<dbReference type="GO" id="GO:0005975">
    <property type="term" value="P:carbohydrate metabolic process"/>
    <property type="evidence" value="ECO:0007669"/>
    <property type="project" value="InterPro"/>
</dbReference>
<keyword evidence="3" id="KW-1185">Reference proteome</keyword>
<proteinExistence type="predicted"/>
<dbReference type="AlphaFoldDB" id="A0A939JB72"/>
<dbReference type="Proteomes" id="UP000664779">
    <property type="component" value="Unassembled WGS sequence"/>
</dbReference>
<comment type="caution">
    <text evidence="2">The sequence shown here is derived from an EMBL/GenBank/DDBJ whole genome shotgun (WGS) entry which is preliminary data.</text>
</comment>
<dbReference type="SUPFAM" id="SSF52833">
    <property type="entry name" value="Thioredoxin-like"/>
    <property type="match status" value="1"/>
</dbReference>
<dbReference type="InterPro" id="IPR004879">
    <property type="entry name" value="Ssp411-like_TRX"/>
</dbReference>
<protein>
    <submittedName>
        <fullName evidence="2">Thioredoxin domain-containing protein</fullName>
    </submittedName>
</protein>
<dbReference type="PIRSF" id="PIRSF006402">
    <property type="entry name" value="UCP006402_thioredoxin"/>
    <property type="match status" value="1"/>
</dbReference>
<dbReference type="Gene3D" id="3.40.30.10">
    <property type="entry name" value="Glutaredoxin"/>
    <property type="match status" value="1"/>
</dbReference>
<accession>A0A939JB72</accession>
<dbReference type="RefSeq" id="WP_206943876.1">
    <property type="nucleotide sequence ID" value="NZ_JAFLNF010000009.1"/>
</dbReference>
<dbReference type="Pfam" id="PF03190">
    <property type="entry name" value="Thioredox_DsbH"/>
    <property type="match status" value="1"/>
</dbReference>
<name>A0A939JB72_9HYPH</name>
<dbReference type="SUPFAM" id="SSF48208">
    <property type="entry name" value="Six-hairpin glycosidases"/>
    <property type="match status" value="1"/>
</dbReference>